<keyword evidence="3" id="KW-1185">Reference proteome</keyword>
<sequence length="40" mass="4659">MRAFYHKNHHQNPIYILERYLSSASGIMAYLVVVDACFVT</sequence>
<protein>
    <submittedName>
        <fullName evidence="2">Uncharacterized protein</fullName>
    </submittedName>
</protein>
<accession>A0A9K3IH71</accession>
<evidence type="ECO:0000313" key="3">
    <source>
        <dbReference type="Proteomes" id="UP000215914"/>
    </source>
</evidence>
<comment type="caution">
    <text evidence="2">The sequence shown here is derived from an EMBL/GenBank/DDBJ whole genome shotgun (WGS) entry which is preliminary data.</text>
</comment>
<proteinExistence type="predicted"/>
<dbReference type="Proteomes" id="UP000215914">
    <property type="component" value="Unassembled WGS sequence"/>
</dbReference>
<reference evidence="2" key="2">
    <citation type="submission" date="2020-06" db="EMBL/GenBank/DDBJ databases">
        <title>Helianthus annuus Genome sequencing and assembly Release 2.</title>
        <authorList>
            <person name="Gouzy J."/>
            <person name="Langlade N."/>
            <person name="Munos S."/>
        </authorList>
    </citation>
    <scope>NUCLEOTIDE SEQUENCE</scope>
    <source>
        <tissue evidence="2">Leaves</tissue>
    </source>
</reference>
<reference evidence="2" key="1">
    <citation type="journal article" date="2017" name="Nature">
        <title>The sunflower genome provides insights into oil metabolism, flowering and Asterid evolution.</title>
        <authorList>
            <person name="Badouin H."/>
            <person name="Gouzy J."/>
            <person name="Grassa C.J."/>
            <person name="Murat F."/>
            <person name="Staton S.E."/>
            <person name="Cottret L."/>
            <person name="Lelandais-Briere C."/>
            <person name="Owens G.L."/>
            <person name="Carrere S."/>
            <person name="Mayjonade B."/>
            <person name="Legrand L."/>
            <person name="Gill N."/>
            <person name="Kane N.C."/>
            <person name="Bowers J.E."/>
            <person name="Hubner S."/>
            <person name="Bellec A."/>
            <person name="Berard A."/>
            <person name="Berges H."/>
            <person name="Blanchet N."/>
            <person name="Boniface M.C."/>
            <person name="Brunel D."/>
            <person name="Catrice O."/>
            <person name="Chaidir N."/>
            <person name="Claudel C."/>
            <person name="Donnadieu C."/>
            <person name="Faraut T."/>
            <person name="Fievet G."/>
            <person name="Helmstetter N."/>
            <person name="King M."/>
            <person name="Knapp S.J."/>
            <person name="Lai Z."/>
            <person name="Le Paslier M.C."/>
            <person name="Lippi Y."/>
            <person name="Lorenzon L."/>
            <person name="Mandel J.R."/>
            <person name="Marage G."/>
            <person name="Marchand G."/>
            <person name="Marquand E."/>
            <person name="Bret-Mestries E."/>
            <person name="Morien E."/>
            <person name="Nambeesan S."/>
            <person name="Nguyen T."/>
            <person name="Pegot-Espagnet P."/>
            <person name="Pouilly N."/>
            <person name="Raftis F."/>
            <person name="Sallet E."/>
            <person name="Schiex T."/>
            <person name="Thomas J."/>
            <person name="Vandecasteele C."/>
            <person name="Vares D."/>
            <person name="Vear F."/>
            <person name="Vautrin S."/>
            <person name="Crespi M."/>
            <person name="Mangin B."/>
            <person name="Burke J.M."/>
            <person name="Salse J."/>
            <person name="Munos S."/>
            <person name="Vincourt P."/>
            <person name="Rieseberg L.H."/>
            <person name="Langlade N.B."/>
        </authorList>
    </citation>
    <scope>NUCLEOTIDE SEQUENCE</scope>
    <source>
        <tissue evidence="2">Leaves</tissue>
    </source>
</reference>
<dbReference type="AlphaFoldDB" id="A0A9K3IH71"/>
<dbReference type="EMBL" id="MNCJ02000323">
    <property type="protein sequence ID" value="KAF5796884.1"/>
    <property type="molecule type" value="Genomic_DNA"/>
</dbReference>
<organism evidence="2 3">
    <name type="scientific">Helianthus annuus</name>
    <name type="common">Common sunflower</name>
    <dbReference type="NCBI Taxonomy" id="4232"/>
    <lineage>
        <taxon>Eukaryota</taxon>
        <taxon>Viridiplantae</taxon>
        <taxon>Streptophyta</taxon>
        <taxon>Embryophyta</taxon>
        <taxon>Tracheophyta</taxon>
        <taxon>Spermatophyta</taxon>
        <taxon>Magnoliopsida</taxon>
        <taxon>eudicotyledons</taxon>
        <taxon>Gunneridae</taxon>
        <taxon>Pentapetalae</taxon>
        <taxon>asterids</taxon>
        <taxon>campanulids</taxon>
        <taxon>Asterales</taxon>
        <taxon>Asteraceae</taxon>
        <taxon>Asteroideae</taxon>
        <taxon>Heliantheae alliance</taxon>
        <taxon>Heliantheae</taxon>
        <taxon>Helianthus</taxon>
    </lineage>
</organism>
<gene>
    <name evidence="2" type="ORF">HanXRQr2_Chr08g0357081</name>
</gene>
<keyword evidence="1" id="KW-0812">Transmembrane</keyword>
<evidence type="ECO:0000313" key="2">
    <source>
        <dbReference type="EMBL" id="KAF5796884.1"/>
    </source>
</evidence>
<name>A0A9K3IH71_HELAN</name>
<evidence type="ECO:0000256" key="1">
    <source>
        <dbReference type="SAM" id="Phobius"/>
    </source>
</evidence>
<feature type="transmembrane region" description="Helical" evidence="1">
    <location>
        <begin position="20"/>
        <end position="39"/>
    </location>
</feature>
<keyword evidence="1" id="KW-0472">Membrane</keyword>
<keyword evidence="1" id="KW-1133">Transmembrane helix</keyword>
<dbReference type="Gramene" id="mRNA:HanXRQr2_Chr08g0357081">
    <property type="protein sequence ID" value="mRNA:HanXRQr2_Chr08g0357081"/>
    <property type="gene ID" value="HanXRQr2_Chr08g0357081"/>
</dbReference>